<protein>
    <submittedName>
        <fullName evidence="1">Uncharacterized protein</fullName>
    </submittedName>
</protein>
<dbReference type="EMBL" id="NXGI01000009">
    <property type="protein sequence ID" value="PRM97581.1"/>
    <property type="molecule type" value="Genomic_DNA"/>
</dbReference>
<name>A0A2S9TFH4_9BACT</name>
<evidence type="ECO:0000313" key="1">
    <source>
        <dbReference type="EMBL" id="PRM97581.1"/>
    </source>
</evidence>
<reference evidence="1 2" key="1">
    <citation type="submission" date="2017-09" db="EMBL/GenBank/DDBJ databases">
        <title>Reassesment of A. cryaerophilus.</title>
        <authorList>
            <person name="Perez-Cataluna A."/>
            <person name="Collado L."/>
            <person name="Salgado O."/>
            <person name="Lefinanco V."/>
            <person name="Figueras M.J."/>
        </authorList>
    </citation>
    <scope>NUCLEOTIDE SEQUENCE [LARGE SCALE GENOMIC DNA]</scope>
    <source>
        <strain evidence="1 2">LMG 9065</strain>
    </source>
</reference>
<sequence length="75" mass="9105">MQKTYFGLDIYQDRYIKEADIKKLPFYEFWKESAKGSTYCKIDNEAYIYLIDWESFCHLFIRTGKHRMSKSSKVT</sequence>
<organism evidence="1 2">
    <name type="scientific">Aliarcobacter cryaerophilus</name>
    <dbReference type="NCBI Taxonomy" id="28198"/>
    <lineage>
        <taxon>Bacteria</taxon>
        <taxon>Pseudomonadati</taxon>
        <taxon>Campylobacterota</taxon>
        <taxon>Epsilonproteobacteria</taxon>
        <taxon>Campylobacterales</taxon>
        <taxon>Arcobacteraceae</taxon>
        <taxon>Aliarcobacter</taxon>
    </lineage>
</organism>
<evidence type="ECO:0000313" key="2">
    <source>
        <dbReference type="Proteomes" id="UP000239151"/>
    </source>
</evidence>
<proteinExistence type="predicted"/>
<dbReference type="Proteomes" id="UP000239151">
    <property type="component" value="Unassembled WGS sequence"/>
</dbReference>
<comment type="caution">
    <text evidence="1">The sequence shown here is derived from an EMBL/GenBank/DDBJ whole genome shotgun (WGS) entry which is preliminary data.</text>
</comment>
<dbReference type="AlphaFoldDB" id="A0A2S9TFH4"/>
<gene>
    <name evidence="1" type="ORF">CJ670_05175</name>
</gene>
<accession>A0A2S9TFH4</accession>